<comment type="caution">
    <text evidence="3">The sequence shown here is derived from an EMBL/GenBank/DDBJ whole genome shotgun (WGS) entry which is preliminary data.</text>
</comment>
<dbReference type="Pfam" id="PF13205">
    <property type="entry name" value="Big_5"/>
    <property type="match status" value="1"/>
</dbReference>
<dbReference type="EMBL" id="QNBC01000010">
    <property type="protein sequence ID" value="RKX67790.1"/>
    <property type="molecule type" value="Genomic_DNA"/>
</dbReference>
<evidence type="ECO:0000313" key="3">
    <source>
        <dbReference type="EMBL" id="RKX67790.1"/>
    </source>
</evidence>
<dbReference type="Gene3D" id="2.60.40.3710">
    <property type="match status" value="1"/>
</dbReference>
<dbReference type="InterPro" id="IPR032812">
    <property type="entry name" value="SbsA_Ig"/>
</dbReference>
<organism evidence="3 4">
    <name type="scientific">candidate division TA06 bacterium</name>
    <dbReference type="NCBI Taxonomy" id="2250710"/>
    <lineage>
        <taxon>Bacteria</taxon>
        <taxon>Bacteria division TA06</taxon>
    </lineage>
</organism>
<sequence>MKRINITVLIIILFNITLLQAYDWPIKESTTQHQINATLGEWREGPPIHFHAGVDINAPCSTKVYTIEGGDTCYKDLVPSPRGINIGHFRYYHMVIRDTIQDSSFIASDSFFAKTDVGNHVHLQEGDVILEHPGNPGNVHWLNPLRNGAITPYADYTNPHIDSIKFYRQGGSAQLNADSLNGKVDIVAVAGDTRTDSTGHSAGHNVSVYRIGYLVKNMQDSIVKPYWEKVKFDSIPSNSYFSLVYAEGSSETHFRYYVTNDVFNPDPGLKNMYWNTRQKIGEPDSINADSIEEAKYPDGEYKVIIKAFDIAYGIKENCKTRTINANIANFRPKVKYTDPYNGQNNVDLNKKVHITFSEDMNKRVDLNSAISISPGVSGNFEWINDNEIEFTPEPAFVESTTYTITLSDQLKDLQNQKLIPYTFSFTTGLNNAYHVYPTTFQWENIDSWDISTNWSQ</sequence>
<dbReference type="AlphaFoldDB" id="A0A660SCR4"/>
<keyword evidence="1" id="KW-0732">Signal</keyword>
<gene>
    <name evidence="3" type="ORF">DRP44_01355</name>
</gene>
<protein>
    <recommendedName>
        <fullName evidence="2">SbsA Ig-like domain-containing protein</fullName>
    </recommendedName>
</protein>
<proteinExistence type="predicted"/>
<feature type="domain" description="SbsA Ig-like" evidence="2">
    <location>
        <begin position="331"/>
        <end position="427"/>
    </location>
</feature>
<evidence type="ECO:0000313" key="4">
    <source>
        <dbReference type="Proteomes" id="UP000282321"/>
    </source>
</evidence>
<evidence type="ECO:0000259" key="2">
    <source>
        <dbReference type="Pfam" id="PF13205"/>
    </source>
</evidence>
<accession>A0A660SCR4</accession>
<name>A0A660SCR4_UNCT6</name>
<reference evidence="3 4" key="1">
    <citation type="submission" date="2018-06" db="EMBL/GenBank/DDBJ databases">
        <title>Extensive metabolic versatility and redundancy in microbially diverse, dynamic hydrothermal sediments.</title>
        <authorList>
            <person name="Dombrowski N."/>
            <person name="Teske A."/>
            <person name="Baker B.J."/>
        </authorList>
    </citation>
    <scope>NUCLEOTIDE SEQUENCE [LARGE SCALE GENOMIC DNA]</scope>
    <source>
        <strain evidence="3">B35_G9</strain>
    </source>
</reference>
<evidence type="ECO:0000256" key="1">
    <source>
        <dbReference type="ARBA" id="ARBA00022729"/>
    </source>
</evidence>
<dbReference type="Proteomes" id="UP000282321">
    <property type="component" value="Unassembled WGS sequence"/>
</dbReference>